<gene>
    <name evidence="2" type="ordered locus">S70_17725</name>
</gene>
<dbReference type="RefSeq" id="WP_014658006.1">
    <property type="nucleotide sequence ID" value="NC_017731.1"/>
</dbReference>
<name>A0A140NQG4_PROSM</name>
<feature type="transmembrane region" description="Helical" evidence="1">
    <location>
        <begin position="123"/>
        <end position="139"/>
    </location>
</feature>
<sequence length="151" mass="16489">MKILFSISLTTAILSAVWAWLANSLGLIGWAGFLGCTAYFAYPKEGIKGLFITFFTTASGVAWGLIMLHSDTLFNGIPNLLEYLITGIVAFMMCIQARQQWLSYIPGTFIGACALFASQGEWTAALPSLLVGVLFGYLMKKSGLWLSEKLK</sequence>
<feature type="transmembrane region" description="Helical" evidence="1">
    <location>
        <begin position="101"/>
        <end position="117"/>
    </location>
</feature>
<dbReference type="PATRIC" id="fig|1157951.4.peg.3559"/>
<dbReference type="GeneID" id="93519930"/>
<evidence type="ECO:0000313" key="3">
    <source>
        <dbReference type="Proteomes" id="UP000005012"/>
    </source>
</evidence>
<dbReference type="KEGG" id="psi:S70_17725"/>
<reference evidence="3" key="2">
    <citation type="submission" date="2012-04" db="EMBL/GenBank/DDBJ databases">
        <title>Complete genome sequence of Providencia stuartii clinical isolate MRSN 2154.</title>
        <authorList>
            <person name="Clifford R.J."/>
            <person name="Hang J."/>
            <person name="Riley M.C."/>
            <person name="Onmus-Leone F."/>
            <person name="Kuschner R.A."/>
            <person name="Lesho E.P."/>
            <person name="Waterman P.E."/>
        </authorList>
    </citation>
    <scope>NUCLEOTIDE SEQUENCE [LARGE SCALE GENOMIC DNA]</scope>
    <source>
        <strain evidence="3">MRSN 2154</strain>
    </source>
</reference>
<reference evidence="2 3" key="1">
    <citation type="journal article" date="2012" name="J. Bacteriol.">
        <title>Complete Genome Sequence of Providencia stuartii Clinical Isolate MRSN 2154.</title>
        <authorList>
            <person name="Clifford R.J."/>
            <person name="Hang J."/>
            <person name="Riley M.C."/>
            <person name="Onmus-Leone F."/>
            <person name="Kuschner R.A."/>
            <person name="Lesho E.P."/>
            <person name="Waterman P.E."/>
        </authorList>
    </citation>
    <scope>NUCLEOTIDE SEQUENCE [LARGE SCALE GENOMIC DNA]</scope>
    <source>
        <strain evidence="2 3">MRSN 2154</strain>
    </source>
</reference>
<keyword evidence="1" id="KW-1133">Transmembrane helix</keyword>
<dbReference type="HOGENOM" id="CLU_104628_0_0_6"/>
<dbReference type="Proteomes" id="UP000005012">
    <property type="component" value="Chromosome"/>
</dbReference>
<feature type="transmembrane region" description="Helical" evidence="1">
    <location>
        <begin position="76"/>
        <end position="94"/>
    </location>
</feature>
<keyword evidence="1" id="KW-0812">Transmembrane</keyword>
<dbReference type="AlphaFoldDB" id="A0A140NQG4"/>
<organism evidence="2 3">
    <name type="scientific">Providencia stuartii (strain MRSN 2154)</name>
    <dbReference type="NCBI Taxonomy" id="1157951"/>
    <lineage>
        <taxon>Bacteria</taxon>
        <taxon>Pseudomonadati</taxon>
        <taxon>Pseudomonadota</taxon>
        <taxon>Gammaproteobacteria</taxon>
        <taxon>Enterobacterales</taxon>
        <taxon>Morganellaceae</taxon>
        <taxon>Providencia</taxon>
    </lineage>
</organism>
<evidence type="ECO:0008006" key="4">
    <source>
        <dbReference type="Google" id="ProtNLM"/>
    </source>
</evidence>
<dbReference type="OrthoDB" id="8588554at2"/>
<proteinExistence type="predicted"/>
<feature type="transmembrane region" description="Helical" evidence="1">
    <location>
        <begin position="25"/>
        <end position="42"/>
    </location>
</feature>
<evidence type="ECO:0000313" key="2">
    <source>
        <dbReference type="EMBL" id="AFH95355.1"/>
    </source>
</evidence>
<dbReference type="EMBL" id="CP003488">
    <property type="protein sequence ID" value="AFH95355.1"/>
    <property type="molecule type" value="Genomic_DNA"/>
</dbReference>
<evidence type="ECO:0000256" key="1">
    <source>
        <dbReference type="SAM" id="Phobius"/>
    </source>
</evidence>
<accession>A0A140NQG4</accession>
<keyword evidence="1" id="KW-0472">Membrane</keyword>
<protein>
    <recommendedName>
        <fullName evidence="4">Inner membrane protein ycdZ</fullName>
    </recommendedName>
</protein>
<feature type="transmembrane region" description="Helical" evidence="1">
    <location>
        <begin position="49"/>
        <end position="70"/>
    </location>
</feature>
<dbReference type="InterPro" id="IPR009476">
    <property type="entry name" value="DUF1097"/>
</dbReference>
<dbReference type="Pfam" id="PF06496">
    <property type="entry name" value="DUF1097"/>
    <property type="match status" value="1"/>
</dbReference>